<dbReference type="Proteomes" id="UP000309618">
    <property type="component" value="Unassembled WGS sequence"/>
</dbReference>
<reference evidence="9 14" key="7">
    <citation type="submission" date="2019-10" db="EMBL/GenBank/DDBJ databases">
        <authorList>
            <person name="Karimi E."/>
        </authorList>
    </citation>
    <scope>NUCLEOTIDE SEQUENCE [LARGE SCALE GENOMIC DNA]</scope>
    <source>
        <strain evidence="9">Aeromonas sp. 8C</strain>
    </source>
</reference>
<reference evidence="6 12" key="6">
    <citation type="submission" date="2019-04" db="EMBL/GenBank/DDBJ databases">
        <title>Comparative genomics of Aeromonas veronii strains pathogenic to fish.</title>
        <authorList>
            <person name="Cascarano M.C."/>
            <person name="Smyrli M."/>
            <person name="Katharios P."/>
        </authorList>
    </citation>
    <scope>NUCLEOTIDE SEQUENCE [LARGE SCALE GENOMIC DNA]</scope>
    <source>
        <strain evidence="6 12">XU1</strain>
    </source>
</reference>
<dbReference type="PANTHER" id="PTHR30576">
    <property type="entry name" value="COLANIC BIOSYNTHESIS UDP-GLUCOSE LIPID CARRIER TRANSFERASE"/>
    <property type="match status" value="1"/>
</dbReference>
<evidence type="ECO:0000313" key="3">
    <source>
        <dbReference type="EMBL" id="AYV37179.1"/>
    </source>
</evidence>
<dbReference type="InterPro" id="IPR003362">
    <property type="entry name" value="Bact_transf"/>
</dbReference>
<reference evidence="8 13" key="1">
    <citation type="submission" date="2017-08" db="EMBL/GenBank/DDBJ databases">
        <title>Aeromonas veronii bv sobria strain NS22 whole genome sequencing.</title>
        <authorList>
            <person name="Katharios P."/>
            <person name="Ha V.Q."/>
            <person name="Smyrli M."/>
        </authorList>
    </citation>
    <scope>NUCLEOTIDE SEQUENCE [LARGE SCALE GENOMIC DNA]</scope>
    <source>
        <strain evidence="8 13">NS22</strain>
    </source>
</reference>
<dbReference type="Proteomes" id="UP000267614">
    <property type="component" value="Chromosome"/>
</dbReference>
<evidence type="ECO:0000313" key="14">
    <source>
        <dbReference type="Proteomes" id="UP000439123"/>
    </source>
</evidence>
<name>A0A0T6SN41_AERVE</name>
<dbReference type="EMBL" id="NQMC01000007">
    <property type="protein sequence ID" value="TYD47437.1"/>
    <property type="molecule type" value="Genomic_DNA"/>
</dbReference>
<organism evidence="9 14">
    <name type="scientific">Aeromonas veronii</name>
    <dbReference type="NCBI Taxonomy" id="654"/>
    <lineage>
        <taxon>Bacteria</taxon>
        <taxon>Pseudomonadati</taxon>
        <taxon>Pseudomonadota</taxon>
        <taxon>Gammaproteobacteria</taxon>
        <taxon>Aeromonadales</taxon>
        <taxon>Aeromonadaceae</taxon>
        <taxon>Aeromonas</taxon>
    </lineage>
</organism>
<dbReference type="Proteomes" id="UP000796104">
    <property type="component" value="Unassembled WGS sequence"/>
</dbReference>
<dbReference type="EMBL" id="PDXJ01000010">
    <property type="protein sequence ID" value="TND54590.1"/>
    <property type="molecule type" value="Genomic_DNA"/>
</dbReference>
<keyword evidence="13" id="KW-1185">Reference proteome</keyword>
<protein>
    <submittedName>
        <fullName evidence="3">Sugar transferase</fullName>
    </submittedName>
</protein>
<evidence type="ECO:0000313" key="11">
    <source>
        <dbReference type="Proteomes" id="UP000281725"/>
    </source>
</evidence>
<evidence type="ECO:0000313" key="9">
    <source>
        <dbReference type="EMBL" id="VXA84483.1"/>
    </source>
</evidence>
<dbReference type="eggNOG" id="COG2148">
    <property type="taxonomic scope" value="Bacteria"/>
</dbReference>
<evidence type="ECO:0000313" key="4">
    <source>
        <dbReference type="EMBL" id="MCR4449022.1"/>
    </source>
</evidence>
<proteinExistence type="inferred from homology"/>
<dbReference type="RefSeq" id="WP_005333398.1">
    <property type="nucleotide sequence ID" value="NZ_AP027933.1"/>
</dbReference>
<reference evidence="5 11" key="3">
    <citation type="submission" date="2018-09" db="EMBL/GenBank/DDBJ databases">
        <title>Genome sequencing of Aeromonas veronii MS-17-88.</title>
        <authorList>
            <person name="Tekedar H.C."/>
            <person name="Arick M.A."/>
            <person name="Hsu C.-Y."/>
            <person name="Thrash A."/>
            <person name="Karsi A."/>
            <person name="Lawrence M.L."/>
            <person name="Abdelhamed H."/>
        </authorList>
    </citation>
    <scope>NUCLEOTIDE SEQUENCE [LARGE SCALE GENOMIC DNA]</scope>
    <source>
        <strain evidence="5 11">MS 17-88</strain>
    </source>
</reference>
<evidence type="ECO:0000313" key="8">
    <source>
        <dbReference type="EMBL" id="TYD47437.1"/>
    </source>
</evidence>
<dbReference type="Pfam" id="PF02397">
    <property type="entry name" value="Bac_transf"/>
    <property type="match status" value="1"/>
</dbReference>
<dbReference type="Proteomes" id="UP000323129">
    <property type="component" value="Unassembled WGS sequence"/>
</dbReference>
<dbReference type="EMBL" id="JANLFC010000032">
    <property type="protein sequence ID" value="MCR4449022.1"/>
    <property type="molecule type" value="Genomic_DNA"/>
</dbReference>
<evidence type="ECO:0000313" key="7">
    <source>
        <dbReference type="EMBL" id="TND54590.1"/>
    </source>
</evidence>
<dbReference type="PANTHER" id="PTHR30576:SF0">
    <property type="entry name" value="UNDECAPRENYL-PHOSPHATE N-ACETYLGALACTOSAMINYL 1-PHOSPHATE TRANSFERASE-RELATED"/>
    <property type="match status" value="1"/>
</dbReference>
<evidence type="ECO:0000256" key="1">
    <source>
        <dbReference type="ARBA" id="ARBA00006464"/>
    </source>
</evidence>
<dbReference type="EMBL" id="CABWLC010000009">
    <property type="protein sequence ID" value="VXA84483.1"/>
    <property type="molecule type" value="Genomic_DNA"/>
</dbReference>
<accession>A0A0T6SN41</accession>
<dbReference type="GO" id="GO:0016780">
    <property type="term" value="F:phosphotransferase activity, for other substituted phosphate groups"/>
    <property type="evidence" value="ECO:0007669"/>
    <property type="project" value="TreeGrafter"/>
</dbReference>
<evidence type="ECO:0000313" key="12">
    <source>
        <dbReference type="Proteomes" id="UP000309618"/>
    </source>
</evidence>
<dbReference type="Proteomes" id="UP000281725">
    <property type="component" value="Unassembled WGS sequence"/>
</dbReference>
<keyword evidence="3" id="KW-0808">Transferase</keyword>
<dbReference type="KEGG" id="avo:AMS64_10465"/>
<feature type="domain" description="Bacterial sugar transferase" evidence="2">
    <location>
        <begin position="13"/>
        <end position="206"/>
    </location>
</feature>
<comment type="similarity">
    <text evidence="1">Belongs to the bacterial sugar transferase family.</text>
</comment>
<evidence type="ECO:0000313" key="13">
    <source>
        <dbReference type="Proteomes" id="UP000323129"/>
    </source>
</evidence>
<reference evidence="7" key="2">
    <citation type="submission" date="2017-10" db="EMBL/GenBank/DDBJ databases">
        <authorList>
            <person name="Colston S.M."/>
            <person name="Graf J."/>
        </authorList>
    </citation>
    <scope>NUCLEOTIDE SEQUENCE</scope>
    <source>
        <strain evidence="7">BAQ071013-135</strain>
    </source>
</reference>
<reference evidence="7" key="5">
    <citation type="journal article" date="2019" name="PLoS ONE">
        <title>Identification and characterization of putative Aeromonas spp. T3SS effectors.</title>
        <authorList>
            <person name="Rangel L.T."/>
            <person name="Marden J."/>
            <person name="Colston S."/>
            <person name="Setubal J.C."/>
            <person name="Graf J."/>
            <person name="Gogarten J.P."/>
        </authorList>
    </citation>
    <scope>NUCLEOTIDE SEQUENCE</scope>
    <source>
        <strain evidence="7">BAQ071013-135</strain>
    </source>
</reference>
<dbReference type="Proteomes" id="UP000439123">
    <property type="component" value="Unassembled WGS sequence"/>
</dbReference>
<dbReference type="AlphaFoldDB" id="A0A0T6SN41"/>
<evidence type="ECO:0000313" key="6">
    <source>
        <dbReference type="EMBL" id="THJ38637.1"/>
    </source>
</evidence>
<accession>A0A653L074</accession>
<dbReference type="OrthoDB" id="9808602at2"/>
<dbReference type="EMBL" id="SSUX01000026">
    <property type="protein sequence ID" value="THJ38637.1"/>
    <property type="molecule type" value="Genomic_DNA"/>
</dbReference>
<evidence type="ECO:0000313" key="10">
    <source>
        <dbReference type="Proteomes" id="UP000267614"/>
    </source>
</evidence>
<dbReference type="EMBL" id="CP033604">
    <property type="protein sequence ID" value="AYV37179.1"/>
    <property type="molecule type" value="Genomic_DNA"/>
</dbReference>
<accession>A0A318DSA6</accession>
<reference evidence="3 10" key="4">
    <citation type="submission" date="2018-11" db="EMBL/GenBank/DDBJ databases">
        <title>Complete genome sequence of multidrug-resistant Aeromonas veronii strain MS-18-37.</title>
        <authorList>
            <person name="Abdelhamed H."/>
            <person name="Lawrence M."/>
            <person name="Waldbieser G."/>
        </authorList>
    </citation>
    <scope>NUCLEOTIDE SEQUENCE [LARGE SCALE GENOMIC DNA]</scope>
    <source>
        <strain evidence="3 10">MS-18-37</strain>
    </source>
</reference>
<dbReference type="EMBL" id="RAWX01000001">
    <property type="protein sequence ID" value="RKJ91501.1"/>
    <property type="molecule type" value="Genomic_DNA"/>
</dbReference>
<reference evidence="4" key="8">
    <citation type="submission" date="2022-08" db="EMBL/GenBank/DDBJ databases">
        <title>A global survey of hypervirulent Aeromonas hydrophila identified this emerging pathogen in farmed fish in the lower Mekong River basin.</title>
        <authorList>
            <person name="Xu T."/>
            <person name="Rasmussen-Ivey C.R."/>
            <person name="Moen F.S."/>
            <person name="Fernandez Bravo A."/>
            <person name="Lamy B."/>
            <person name="Beaz-Hidalgo R."/>
            <person name="Khan C.D."/>
            <person name="Castro Escarpulli G."/>
            <person name="Yasin I.S.M."/>
            <person name="Figueras M.J."/>
            <person name="Azzam Sayuti M."/>
            <person name="Karim M.M."/>
            <person name="Alam K.M."/>
            <person name="Le T.T.T."/>
            <person name="Thao N.H.P."/>
            <person name="Addo S."/>
            <person name="Duodu S."/>
            <person name="Ali S."/>
            <person name="Mey S."/>
            <person name="Somony T."/>
            <person name="Liles M.R."/>
        </authorList>
    </citation>
    <scope>NUCLEOTIDE SEQUENCE</scope>
    <source>
        <strain evidence="4">0.14</strain>
    </source>
</reference>
<sequence>MTHPIPRLTLVVKRSMDLLGATLGLLLTLPLWPLIMLAIRLDSPGPVFFRQLRIGRSHATHTELFFMIKFRTMRADAEAATGPVWCGKGDSRITRSGDFLRKTRLDELPQFINVLKGEMSLIGPRPERPGIANRLEDAVPYFIERTYEVAPGITGLAQVNQGYDESLDDVRSKLAFDLAYSVALLHPWRWLVQDVHIIGKTIAIMVGKKGR</sequence>
<dbReference type="Proteomes" id="UP001204061">
    <property type="component" value="Unassembled WGS sequence"/>
</dbReference>
<evidence type="ECO:0000259" key="2">
    <source>
        <dbReference type="Pfam" id="PF02397"/>
    </source>
</evidence>
<evidence type="ECO:0000313" key="5">
    <source>
        <dbReference type="EMBL" id="RKJ91501.1"/>
    </source>
</evidence>
<gene>
    <name evidence="9" type="ORF">AERO8C_170138</name>
    <name evidence="7" type="ORF">CF123_09030</name>
    <name evidence="8" type="ORF">CJF24_03630</name>
    <name evidence="5" type="ORF">D6R50_02470</name>
    <name evidence="6" type="ORF">E8Q35_21525</name>
    <name evidence="3" type="ORF">EFI48_10280</name>
    <name evidence="4" type="ORF">NS965_11580</name>
</gene>